<evidence type="ECO:0000313" key="3">
    <source>
        <dbReference type="Proteomes" id="UP000035170"/>
    </source>
</evidence>
<keyword evidence="3" id="KW-1185">Reference proteome</keyword>
<dbReference type="PATRIC" id="fig|34073.19.peg.611"/>
<evidence type="ECO:0000313" key="2">
    <source>
        <dbReference type="EMBL" id="KLN58061.1"/>
    </source>
</evidence>
<dbReference type="PANTHER" id="PTHR30157:SF0">
    <property type="entry name" value="NADPH-DEPENDENT FERRIC-CHELATE REDUCTASE"/>
    <property type="match status" value="1"/>
</dbReference>
<dbReference type="Proteomes" id="UP000035170">
    <property type="component" value="Unassembled WGS sequence"/>
</dbReference>
<dbReference type="InterPro" id="IPR039374">
    <property type="entry name" value="SIP_fam"/>
</dbReference>
<comment type="caution">
    <text evidence="2">The sequence shown here is derived from an EMBL/GenBank/DDBJ whole genome shotgun (WGS) entry which is preliminary data.</text>
</comment>
<reference evidence="2 3" key="1">
    <citation type="submission" date="2015-03" db="EMBL/GenBank/DDBJ databases">
        <title>Genome sequence of Variovorax paradoxus TBEA6.</title>
        <authorList>
            <person name="Poehlein A."/>
            <person name="Schuldes J."/>
            <person name="Wuebbeler J.H."/>
            <person name="Hiessl S."/>
            <person name="Steinbuechel A."/>
            <person name="Daniel R."/>
        </authorList>
    </citation>
    <scope>NUCLEOTIDE SEQUENCE [LARGE SCALE GENOMIC DNA]</scope>
    <source>
        <strain evidence="2 3">TBEA6</strain>
    </source>
</reference>
<dbReference type="InterPro" id="IPR013113">
    <property type="entry name" value="SIP_FAD-bd"/>
</dbReference>
<sequence>MKLLSFFDKQPPGPRTERIRHESKLRTVQVNAVERLTPGMLRITFAGDDLSDFVSLSPDDHLKLFVPSAPGDTVHRDYTPRRYHQQARTLVIDFAVHDAGPAIRSWLIEERRHPKSCLKAGGYWIAGKADAHDRLDY</sequence>
<dbReference type="PANTHER" id="PTHR30157">
    <property type="entry name" value="FERRIC REDUCTASE, NADPH-DEPENDENT"/>
    <property type="match status" value="1"/>
</dbReference>
<accession>A0A0H2M7H2</accession>
<feature type="domain" description="FAD-binding FR-type" evidence="1">
    <location>
        <begin position="23"/>
        <end position="137"/>
    </location>
</feature>
<keyword evidence="2" id="KW-0560">Oxidoreductase</keyword>
<dbReference type="RefSeq" id="WP_052150459.1">
    <property type="nucleotide sequence ID" value="NZ_JZWI01000004.1"/>
</dbReference>
<dbReference type="PROSITE" id="PS51384">
    <property type="entry name" value="FAD_FR"/>
    <property type="match status" value="1"/>
</dbReference>
<gene>
    <name evidence="2" type="primary">yqjH1</name>
    <name evidence="2" type="ORF">VPARA_06040</name>
</gene>
<dbReference type="CDD" id="cd06193">
    <property type="entry name" value="siderophore_interacting"/>
    <property type="match status" value="1"/>
</dbReference>
<protein>
    <submittedName>
        <fullName evidence="2">NADPH-dependent ferric-chelate reductase</fullName>
        <ecNumber evidence="2">1.16.1.9</ecNumber>
    </submittedName>
</protein>
<organism evidence="2 3">
    <name type="scientific">Variovorax paradoxus</name>
    <dbReference type="NCBI Taxonomy" id="34073"/>
    <lineage>
        <taxon>Bacteria</taxon>
        <taxon>Pseudomonadati</taxon>
        <taxon>Pseudomonadota</taxon>
        <taxon>Betaproteobacteria</taxon>
        <taxon>Burkholderiales</taxon>
        <taxon>Comamonadaceae</taxon>
        <taxon>Variovorax</taxon>
    </lineage>
</organism>
<dbReference type="EC" id="1.16.1.9" evidence="2"/>
<dbReference type="SUPFAM" id="SSF63380">
    <property type="entry name" value="Riboflavin synthase domain-like"/>
    <property type="match status" value="1"/>
</dbReference>
<dbReference type="InterPro" id="IPR017927">
    <property type="entry name" value="FAD-bd_FR_type"/>
</dbReference>
<dbReference type="EMBL" id="JZWI01000004">
    <property type="protein sequence ID" value="KLN58061.1"/>
    <property type="molecule type" value="Genomic_DNA"/>
</dbReference>
<dbReference type="Pfam" id="PF08021">
    <property type="entry name" value="FAD_binding_9"/>
    <property type="match status" value="2"/>
</dbReference>
<dbReference type="AlphaFoldDB" id="A0A0H2M7H2"/>
<dbReference type="Gene3D" id="2.40.30.10">
    <property type="entry name" value="Translation factors"/>
    <property type="match status" value="1"/>
</dbReference>
<dbReference type="InterPro" id="IPR017938">
    <property type="entry name" value="Riboflavin_synthase-like_b-brl"/>
</dbReference>
<name>A0A0H2M7H2_VARPD</name>
<proteinExistence type="predicted"/>
<dbReference type="GO" id="GO:0052851">
    <property type="term" value="F:ferric-chelate reductase (NADPH) activity"/>
    <property type="evidence" value="ECO:0007669"/>
    <property type="project" value="UniProtKB-EC"/>
</dbReference>
<evidence type="ECO:0000259" key="1">
    <source>
        <dbReference type="PROSITE" id="PS51384"/>
    </source>
</evidence>